<reference evidence="3 4" key="1">
    <citation type="submission" date="2024-09" db="EMBL/GenBank/DDBJ databases">
        <authorList>
            <person name="Zhang Z.-H."/>
        </authorList>
    </citation>
    <scope>NUCLEOTIDE SEQUENCE [LARGE SCALE GENOMIC DNA]</scope>
    <source>
        <strain evidence="3 4">HHTR114</strain>
    </source>
</reference>
<protein>
    <submittedName>
        <fullName evidence="3">DedA family protein</fullName>
    </submittedName>
</protein>
<feature type="transmembrane region" description="Helical" evidence="1">
    <location>
        <begin position="160"/>
        <end position="180"/>
    </location>
</feature>
<keyword evidence="1" id="KW-0812">Transmembrane</keyword>
<dbReference type="EMBL" id="JBHPON010000003">
    <property type="protein sequence ID" value="MFC6037421.1"/>
    <property type="molecule type" value="Genomic_DNA"/>
</dbReference>
<comment type="caution">
    <text evidence="3">The sequence shown here is derived from an EMBL/GenBank/DDBJ whole genome shotgun (WGS) entry which is preliminary data.</text>
</comment>
<evidence type="ECO:0000256" key="1">
    <source>
        <dbReference type="RuleBase" id="RU367016"/>
    </source>
</evidence>
<dbReference type="Proteomes" id="UP001596116">
    <property type="component" value="Unassembled WGS sequence"/>
</dbReference>
<feature type="transmembrane region" description="Helical" evidence="1">
    <location>
        <begin position="129"/>
        <end position="148"/>
    </location>
</feature>
<keyword evidence="1" id="KW-0472">Membrane</keyword>
<comment type="subcellular location">
    <subcellularLocation>
        <location evidence="1">Cell membrane</location>
        <topology evidence="1">Multi-pass membrane protein</topology>
    </subcellularLocation>
</comment>
<evidence type="ECO:0000256" key="2">
    <source>
        <dbReference type="SAM" id="MobiDB-lite"/>
    </source>
</evidence>
<proteinExistence type="inferred from homology"/>
<feature type="transmembrane region" description="Helical" evidence="1">
    <location>
        <begin position="12"/>
        <end position="28"/>
    </location>
</feature>
<feature type="transmembrane region" description="Helical" evidence="1">
    <location>
        <begin position="34"/>
        <end position="60"/>
    </location>
</feature>
<evidence type="ECO:0000313" key="3">
    <source>
        <dbReference type="EMBL" id="MFC6037421.1"/>
    </source>
</evidence>
<organism evidence="3 4">
    <name type="scientific">Hyphococcus aureus</name>
    <dbReference type="NCBI Taxonomy" id="2666033"/>
    <lineage>
        <taxon>Bacteria</taxon>
        <taxon>Pseudomonadati</taxon>
        <taxon>Pseudomonadota</taxon>
        <taxon>Alphaproteobacteria</taxon>
        <taxon>Parvularculales</taxon>
        <taxon>Parvularculaceae</taxon>
        <taxon>Hyphococcus</taxon>
    </lineage>
</organism>
<evidence type="ECO:0000313" key="4">
    <source>
        <dbReference type="Proteomes" id="UP001596116"/>
    </source>
</evidence>
<dbReference type="PANTHER" id="PTHR30353">
    <property type="entry name" value="INNER MEMBRANE PROTEIN DEDA-RELATED"/>
    <property type="match status" value="1"/>
</dbReference>
<accession>A0ABW1L1P9</accession>
<dbReference type="PANTHER" id="PTHR30353:SF0">
    <property type="entry name" value="TRANSMEMBRANE PROTEIN"/>
    <property type="match status" value="1"/>
</dbReference>
<keyword evidence="4" id="KW-1185">Reference proteome</keyword>
<keyword evidence="1" id="KW-1133">Transmembrane helix</keyword>
<sequence length="218" mass="24367">MFGFEAGDMATMSWWVLFGALFLTPFLQEDFGVILAATASLAGTAPTVLLIAAILTGLVASDAWKYWMGRLARRYQWAHKFAEKPGVSVAGDLIRKEFLQTMLTARFVPGTRIPTYIAAGFFKAYYPKYVLTLVFTASLYIGVVFSLFHTVGAVAGEEAIVWMPLVTITLLAAYILFRWINHRRKKEGVMTPLTKERDHPMPGMPGFEGTPLEEEEEE</sequence>
<keyword evidence="1" id="KW-1003">Cell membrane</keyword>
<dbReference type="InterPro" id="IPR032818">
    <property type="entry name" value="DedA-like"/>
</dbReference>
<feature type="region of interest" description="Disordered" evidence="2">
    <location>
        <begin position="191"/>
        <end position="218"/>
    </location>
</feature>
<gene>
    <name evidence="3" type="ORF">ACFMB1_17830</name>
</gene>
<dbReference type="RefSeq" id="WP_379881183.1">
    <property type="nucleotide sequence ID" value="NZ_JBHPON010000003.1"/>
</dbReference>
<comment type="similarity">
    <text evidence="1">Belongs to the DedA family.</text>
</comment>
<name>A0ABW1L1P9_9PROT</name>